<name>A0A8D8P6E0_CULPI</name>
<accession>A0A8D8P6E0</accession>
<keyword evidence="1" id="KW-0812">Transmembrane</keyword>
<evidence type="ECO:0000313" key="2">
    <source>
        <dbReference type="EMBL" id="CAG6589748.1"/>
    </source>
</evidence>
<reference evidence="2" key="1">
    <citation type="submission" date="2021-05" db="EMBL/GenBank/DDBJ databases">
        <authorList>
            <person name="Alioto T."/>
            <person name="Alioto T."/>
            <person name="Gomez Garrido J."/>
        </authorList>
    </citation>
    <scope>NUCLEOTIDE SEQUENCE</scope>
</reference>
<proteinExistence type="predicted"/>
<protein>
    <submittedName>
        <fullName evidence="2">(northern house mosquito) hypothetical protein</fullName>
    </submittedName>
</protein>
<feature type="transmembrane region" description="Helical" evidence="1">
    <location>
        <begin position="20"/>
        <end position="41"/>
    </location>
</feature>
<keyword evidence="1" id="KW-0472">Membrane</keyword>
<organism evidence="2">
    <name type="scientific">Culex pipiens</name>
    <name type="common">House mosquito</name>
    <dbReference type="NCBI Taxonomy" id="7175"/>
    <lineage>
        <taxon>Eukaryota</taxon>
        <taxon>Metazoa</taxon>
        <taxon>Ecdysozoa</taxon>
        <taxon>Arthropoda</taxon>
        <taxon>Hexapoda</taxon>
        <taxon>Insecta</taxon>
        <taxon>Pterygota</taxon>
        <taxon>Neoptera</taxon>
        <taxon>Endopterygota</taxon>
        <taxon>Diptera</taxon>
        <taxon>Nematocera</taxon>
        <taxon>Culicoidea</taxon>
        <taxon>Culicidae</taxon>
        <taxon>Culicinae</taxon>
        <taxon>Culicini</taxon>
        <taxon>Culex</taxon>
        <taxon>Culex</taxon>
    </lineage>
</organism>
<feature type="transmembrane region" description="Helical" evidence="1">
    <location>
        <begin position="86"/>
        <end position="108"/>
    </location>
</feature>
<sequence length="180" mass="21374">MCICDCLFFFVATFKGTSYFGLYFLEFLFFAMLLYIITFFLNSLLVFTICPSLRMCLCVCLLVVLFVYTIYLYYFTRCMPSFSPTFRVFLFNQLCSAFFEALLCTHIYNWREFSKSSCQSDFSFATTGGFHWRFYCQGWGEERLWKEYPGKVGETNQEQASWGVCYKVCSTIIYVYYSLF</sequence>
<dbReference type="EMBL" id="HBUE01130529">
    <property type="protein sequence ID" value="CAG6496231.1"/>
    <property type="molecule type" value="Transcribed_RNA"/>
</dbReference>
<dbReference type="EMBL" id="HBUE01217395">
    <property type="protein sequence ID" value="CAG6537737.1"/>
    <property type="molecule type" value="Transcribed_RNA"/>
</dbReference>
<dbReference type="AlphaFoldDB" id="A0A8D8P6E0"/>
<feature type="transmembrane region" description="Helical" evidence="1">
    <location>
        <begin position="53"/>
        <end position="74"/>
    </location>
</feature>
<evidence type="ECO:0000256" key="1">
    <source>
        <dbReference type="SAM" id="Phobius"/>
    </source>
</evidence>
<dbReference type="EMBL" id="HBUE01323953">
    <property type="protein sequence ID" value="CAG6589748.1"/>
    <property type="molecule type" value="Transcribed_RNA"/>
</dbReference>
<keyword evidence="1" id="KW-1133">Transmembrane helix</keyword>